<reference evidence="1 2" key="1">
    <citation type="submission" date="2024-04" db="EMBL/GenBank/DDBJ databases">
        <title>Two novel Raoultella species associated with bleeding cankers of broadleaf hosts, Raoultella scottia sp. nov. and Raoultella lignicola sp. nov.</title>
        <authorList>
            <person name="Brady C.L."/>
        </authorList>
    </citation>
    <scope>NUCLEOTIDE SEQUENCE [LARGE SCALE GENOMIC DNA]</scope>
    <source>
        <strain evidence="1 2">TW_WC1a.1</strain>
    </source>
</reference>
<gene>
    <name evidence="1" type="ORF">QFI96_016795</name>
</gene>
<dbReference type="Proteomes" id="UP001312893">
    <property type="component" value="Unassembled WGS sequence"/>
</dbReference>
<proteinExistence type="predicted"/>
<protein>
    <submittedName>
        <fullName evidence="1">Nitrogen fixation protein NifS</fullName>
    </submittedName>
</protein>
<evidence type="ECO:0000313" key="2">
    <source>
        <dbReference type="Proteomes" id="UP001312893"/>
    </source>
</evidence>
<organism evidence="1 2">
    <name type="scientific">Raoultella lignicola</name>
    <dbReference type="NCBI Taxonomy" id="3040939"/>
    <lineage>
        <taxon>Bacteria</taxon>
        <taxon>Pseudomonadati</taxon>
        <taxon>Pseudomonadota</taxon>
        <taxon>Gammaproteobacteria</taxon>
        <taxon>Enterobacterales</taxon>
        <taxon>Enterobacteriaceae</taxon>
        <taxon>Klebsiella/Raoultella group</taxon>
        <taxon>Raoultella</taxon>
    </lineage>
</organism>
<accession>A0ABU9FBT1</accession>
<dbReference type="EMBL" id="JARXNK020000104">
    <property type="protein sequence ID" value="MEL0553358.1"/>
    <property type="molecule type" value="Genomic_DNA"/>
</dbReference>
<name>A0ABU9FBT1_9ENTR</name>
<sequence>MSVKKVVLIVKPSPTLGRLVPHGTGGGLFGWYRSGDYLLRLNNRLAAEGIDWQAELDTTESDIEKLIAQNVTLLVCVPGLRFQFYHAEFDKSHIVYLTTMEYAYGDVMPVIRKIRGIINKFEA</sequence>
<keyword evidence="2" id="KW-1185">Reference proteome</keyword>
<evidence type="ECO:0000313" key="1">
    <source>
        <dbReference type="EMBL" id="MEL0553358.1"/>
    </source>
</evidence>
<dbReference type="RefSeq" id="WP_331851332.1">
    <property type="nucleotide sequence ID" value="NZ_JARXNK020000104.1"/>
</dbReference>
<comment type="caution">
    <text evidence="1">The sequence shown here is derived from an EMBL/GenBank/DDBJ whole genome shotgun (WGS) entry which is preliminary data.</text>
</comment>